<sequence>MTDDASPPPPTPAHPTASAPAESSGAELVMAVEGVVVSPAVPAAAAARERVAGGEELSAGAAERIGRALADSTRDTYAAVWEGFLRWCWLTGHTPLPASAEALANYLDYTSRQLTRRGRPPAPATLSKTLGSLQAVHRRLTGQVADVRLANLVLRDYRRQHAKSARAEGRPLRRQSLPITDVEVPILIGALLEEVPAERLPTPRVQRDQCALLLGLTLAGRSSDVAALDIGDVRFSDYGLAVTIPYSKTDQEARGETREIPYGSQPATCPVRTTRAWIETLAQQGITAGPLLRGVDSLGRVAGTARYRGPKAVGPISNQGLNDLLRHAVDLARVRFPDVALEPASCYSWHGLRAGFVVTGGRNNIPPTVLQQFGRWNDLTIMMGYWRSGRGRVGNPIASFRL</sequence>
<comment type="caution">
    <text evidence="6">The sequence shown here is derived from an EMBL/GenBank/DDBJ whole genome shotgun (WGS) entry which is preliminary data.</text>
</comment>
<keyword evidence="1 3" id="KW-0238">DNA-binding</keyword>
<accession>A0ABN3QIP3</accession>
<feature type="compositionally biased region" description="Pro residues" evidence="4">
    <location>
        <begin position="1"/>
        <end position="13"/>
    </location>
</feature>
<dbReference type="Gene3D" id="1.10.443.10">
    <property type="entry name" value="Intergrase catalytic core"/>
    <property type="match status" value="1"/>
</dbReference>
<protein>
    <recommendedName>
        <fullName evidence="5">Core-binding (CB) domain-containing protein</fullName>
    </recommendedName>
</protein>
<dbReference type="Gene3D" id="1.10.150.130">
    <property type="match status" value="1"/>
</dbReference>
<dbReference type="RefSeq" id="WP_344547280.1">
    <property type="nucleotide sequence ID" value="NZ_BAAATD010000013.1"/>
</dbReference>
<evidence type="ECO:0000256" key="2">
    <source>
        <dbReference type="ARBA" id="ARBA00023172"/>
    </source>
</evidence>
<feature type="domain" description="Core-binding (CB)" evidence="5">
    <location>
        <begin position="56"/>
        <end position="141"/>
    </location>
</feature>
<keyword evidence="2" id="KW-0233">DNA recombination</keyword>
<dbReference type="InterPro" id="IPR010998">
    <property type="entry name" value="Integrase_recombinase_N"/>
</dbReference>
<evidence type="ECO:0000256" key="3">
    <source>
        <dbReference type="PROSITE-ProRule" id="PRU01248"/>
    </source>
</evidence>
<dbReference type="PROSITE" id="PS51900">
    <property type="entry name" value="CB"/>
    <property type="match status" value="1"/>
</dbReference>
<dbReference type="SUPFAM" id="SSF47823">
    <property type="entry name" value="lambda integrase-like, N-terminal domain"/>
    <property type="match status" value="1"/>
</dbReference>
<evidence type="ECO:0000313" key="7">
    <source>
        <dbReference type="Proteomes" id="UP001501509"/>
    </source>
</evidence>
<name>A0ABN3QIP3_9ACTN</name>
<gene>
    <name evidence="6" type="ORF">GCM10010411_75370</name>
</gene>
<dbReference type="Proteomes" id="UP001501509">
    <property type="component" value="Unassembled WGS sequence"/>
</dbReference>
<dbReference type="InterPro" id="IPR044068">
    <property type="entry name" value="CB"/>
</dbReference>
<proteinExistence type="predicted"/>
<dbReference type="InterPro" id="IPR011010">
    <property type="entry name" value="DNA_brk_join_enz"/>
</dbReference>
<evidence type="ECO:0000259" key="5">
    <source>
        <dbReference type="PROSITE" id="PS51900"/>
    </source>
</evidence>
<keyword evidence="7" id="KW-1185">Reference proteome</keyword>
<reference evidence="6 7" key="1">
    <citation type="journal article" date="2019" name="Int. J. Syst. Evol. Microbiol.">
        <title>The Global Catalogue of Microorganisms (GCM) 10K type strain sequencing project: providing services to taxonomists for standard genome sequencing and annotation.</title>
        <authorList>
            <consortium name="The Broad Institute Genomics Platform"/>
            <consortium name="The Broad Institute Genome Sequencing Center for Infectious Disease"/>
            <person name="Wu L."/>
            <person name="Ma J."/>
        </authorList>
    </citation>
    <scope>NUCLEOTIDE SEQUENCE [LARGE SCALE GENOMIC DNA]</scope>
    <source>
        <strain evidence="6 7">JCM 6833</strain>
    </source>
</reference>
<dbReference type="EMBL" id="BAAATD010000013">
    <property type="protein sequence ID" value="GAA2627215.1"/>
    <property type="molecule type" value="Genomic_DNA"/>
</dbReference>
<feature type="region of interest" description="Disordered" evidence="4">
    <location>
        <begin position="1"/>
        <end position="25"/>
    </location>
</feature>
<organism evidence="6 7">
    <name type="scientific">Actinomadura fulvescens</name>
    <dbReference type="NCBI Taxonomy" id="46160"/>
    <lineage>
        <taxon>Bacteria</taxon>
        <taxon>Bacillati</taxon>
        <taxon>Actinomycetota</taxon>
        <taxon>Actinomycetes</taxon>
        <taxon>Streptosporangiales</taxon>
        <taxon>Thermomonosporaceae</taxon>
        <taxon>Actinomadura</taxon>
    </lineage>
</organism>
<evidence type="ECO:0000256" key="4">
    <source>
        <dbReference type="SAM" id="MobiDB-lite"/>
    </source>
</evidence>
<evidence type="ECO:0000256" key="1">
    <source>
        <dbReference type="ARBA" id="ARBA00023125"/>
    </source>
</evidence>
<evidence type="ECO:0000313" key="6">
    <source>
        <dbReference type="EMBL" id="GAA2627215.1"/>
    </source>
</evidence>
<dbReference type="SUPFAM" id="SSF56349">
    <property type="entry name" value="DNA breaking-rejoining enzymes"/>
    <property type="match status" value="1"/>
</dbReference>
<dbReference type="InterPro" id="IPR013762">
    <property type="entry name" value="Integrase-like_cat_sf"/>
</dbReference>